<evidence type="ECO:0000313" key="2">
    <source>
        <dbReference type="EMBL" id="PAV69677.1"/>
    </source>
</evidence>
<keyword evidence="1" id="KW-0472">Membrane</keyword>
<dbReference type="Proteomes" id="UP000218231">
    <property type="component" value="Unassembled WGS sequence"/>
</dbReference>
<dbReference type="EMBL" id="LIAE01009473">
    <property type="protein sequence ID" value="PAV69677.1"/>
    <property type="molecule type" value="Genomic_DNA"/>
</dbReference>
<evidence type="ECO:0000256" key="1">
    <source>
        <dbReference type="SAM" id="Phobius"/>
    </source>
</evidence>
<gene>
    <name evidence="2" type="ORF">WR25_05184</name>
</gene>
<sequence length="183" mass="20690">MLQKRREDVHAVSIKSRSNCPPSLHSVLSFLTSISTTFIYSSPQSLPNSSLSFHRLNFLLTIFPDFYLSFKFMSSINNNDKEEASSGCGSSLRQEPTVEPQRAVPLSTRSIAFIVVFLAIYSAVYLFYAQHHRSLFYVMTGAIALWICVIYTYGILAIFYMLVIGYKLGEEGQTSAERDRKGE</sequence>
<keyword evidence="1" id="KW-0812">Transmembrane</keyword>
<dbReference type="AlphaFoldDB" id="A0A2A2K6R9"/>
<accession>A0A2A2K6R9</accession>
<keyword evidence="3" id="KW-1185">Reference proteome</keyword>
<protein>
    <submittedName>
        <fullName evidence="2">Uncharacterized protein</fullName>
    </submittedName>
</protein>
<feature type="transmembrane region" description="Helical" evidence="1">
    <location>
        <begin position="111"/>
        <end position="129"/>
    </location>
</feature>
<keyword evidence="1" id="KW-1133">Transmembrane helix</keyword>
<organism evidence="2 3">
    <name type="scientific">Diploscapter pachys</name>
    <dbReference type="NCBI Taxonomy" id="2018661"/>
    <lineage>
        <taxon>Eukaryota</taxon>
        <taxon>Metazoa</taxon>
        <taxon>Ecdysozoa</taxon>
        <taxon>Nematoda</taxon>
        <taxon>Chromadorea</taxon>
        <taxon>Rhabditida</taxon>
        <taxon>Rhabditina</taxon>
        <taxon>Rhabditomorpha</taxon>
        <taxon>Rhabditoidea</taxon>
        <taxon>Rhabditidae</taxon>
        <taxon>Diploscapter</taxon>
    </lineage>
</organism>
<feature type="transmembrane region" description="Helical" evidence="1">
    <location>
        <begin position="135"/>
        <end position="163"/>
    </location>
</feature>
<dbReference type="OrthoDB" id="5855915at2759"/>
<evidence type="ECO:0000313" key="3">
    <source>
        <dbReference type="Proteomes" id="UP000218231"/>
    </source>
</evidence>
<proteinExistence type="predicted"/>
<name>A0A2A2K6R9_9BILA</name>
<comment type="caution">
    <text evidence="2">The sequence shown here is derived from an EMBL/GenBank/DDBJ whole genome shotgun (WGS) entry which is preliminary data.</text>
</comment>
<reference evidence="2 3" key="1">
    <citation type="journal article" date="2017" name="Curr. Biol.">
        <title>Genome architecture and evolution of a unichromosomal asexual nematode.</title>
        <authorList>
            <person name="Fradin H."/>
            <person name="Zegar C."/>
            <person name="Gutwein M."/>
            <person name="Lucas J."/>
            <person name="Kovtun M."/>
            <person name="Corcoran D."/>
            <person name="Baugh L.R."/>
            <person name="Kiontke K."/>
            <person name="Gunsalus K."/>
            <person name="Fitch D.H."/>
            <person name="Piano F."/>
        </authorList>
    </citation>
    <scope>NUCLEOTIDE SEQUENCE [LARGE SCALE GENOMIC DNA]</scope>
    <source>
        <strain evidence="2">PF1309</strain>
    </source>
</reference>